<feature type="domain" description="AAA+ ATPase" evidence="4">
    <location>
        <begin position="98"/>
        <end position="231"/>
    </location>
</feature>
<keyword evidence="2" id="KW-0547">Nucleotide-binding</keyword>
<accession>A0ABY9H7Q2</accession>
<dbReference type="InterPro" id="IPR003593">
    <property type="entry name" value="AAA+_ATPase"/>
</dbReference>
<evidence type="ECO:0000256" key="3">
    <source>
        <dbReference type="ARBA" id="ARBA00022840"/>
    </source>
</evidence>
<organism evidence="5 6">
    <name type="scientific">Halomonas alkalicola</name>
    <dbReference type="NCBI Taxonomy" id="1930622"/>
    <lineage>
        <taxon>Bacteria</taxon>
        <taxon>Pseudomonadati</taxon>
        <taxon>Pseudomonadota</taxon>
        <taxon>Gammaproteobacteria</taxon>
        <taxon>Oceanospirillales</taxon>
        <taxon>Halomonadaceae</taxon>
        <taxon>Halomonas</taxon>
    </lineage>
</organism>
<dbReference type="SMART" id="SM00382">
    <property type="entry name" value="AAA"/>
    <property type="match status" value="1"/>
</dbReference>
<gene>
    <name evidence="5" type="primary">istB</name>
    <name evidence="5" type="ORF">B6N23_05300</name>
</gene>
<protein>
    <submittedName>
        <fullName evidence="5">IS21-like element helper ATPase IstB</fullName>
    </submittedName>
</protein>
<dbReference type="Pfam" id="PF01695">
    <property type="entry name" value="IstB_IS21"/>
    <property type="match status" value="1"/>
</dbReference>
<evidence type="ECO:0000259" key="4">
    <source>
        <dbReference type="SMART" id="SM00382"/>
    </source>
</evidence>
<name>A0ABY9H7Q2_9GAMM</name>
<dbReference type="Gene3D" id="3.40.50.300">
    <property type="entry name" value="P-loop containing nucleotide triphosphate hydrolases"/>
    <property type="match status" value="1"/>
</dbReference>
<dbReference type="Proteomes" id="UP001235344">
    <property type="component" value="Chromosome"/>
</dbReference>
<keyword evidence="6" id="KW-1185">Reference proteome</keyword>
<evidence type="ECO:0000256" key="1">
    <source>
        <dbReference type="ARBA" id="ARBA00008059"/>
    </source>
</evidence>
<dbReference type="PANTHER" id="PTHR30050">
    <property type="entry name" value="CHROMOSOMAL REPLICATION INITIATOR PROTEIN DNAA"/>
    <property type="match status" value="1"/>
</dbReference>
<dbReference type="InterPro" id="IPR028350">
    <property type="entry name" value="DNAC/IstB-like"/>
</dbReference>
<dbReference type="InterPro" id="IPR047661">
    <property type="entry name" value="IstB"/>
</dbReference>
<dbReference type="SUPFAM" id="SSF52540">
    <property type="entry name" value="P-loop containing nucleoside triphosphate hydrolases"/>
    <property type="match status" value="1"/>
</dbReference>
<evidence type="ECO:0000313" key="6">
    <source>
        <dbReference type="Proteomes" id="UP001235344"/>
    </source>
</evidence>
<dbReference type="InterPro" id="IPR002611">
    <property type="entry name" value="IstB_ATP-bd"/>
</dbReference>
<dbReference type="RefSeq" id="WP_305502548.1">
    <property type="nucleotide sequence ID" value="NZ_CP131913.1"/>
</dbReference>
<evidence type="ECO:0000313" key="5">
    <source>
        <dbReference type="EMBL" id="WLI74328.1"/>
    </source>
</evidence>
<keyword evidence="3" id="KW-0067">ATP-binding</keyword>
<dbReference type="NCBIfam" id="NF038214">
    <property type="entry name" value="IS21_help_AAA"/>
    <property type="match status" value="1"/>
</dbReference>
<dbReference type="PANTHER" id="PTHR30050:SF4">
    <property type="entry name" value="ATP-BINDING PROTEIN RV3427C IN INSERTION SEQUENCE-RELATED"/>
    <property type="match status" value="1"/>
</dbReference>
<comment type="similarity">
    <text evidence="1">Belongs to the IS21/IS1162 putative ATP-binding protein family.</text>
</comment>
<proteinExistence type="inferred from homology"/>
<dbReference type="PIRSF" id="PIRSF003073">
    <property type="entry name" value="DNAC_TnpB_IstB"/>
    <property type="match status" value="1"/>
</dbReference>
<dbReference type="InterPro" id="IPR027417">
    <property type="entry name" value="P-loop_NTPase"/>
</dbReference>
<reference evidence="5 6" key="1">
    <citation type="submission" date="2023-08" db="EMBL/GenBank/DDBJ databases">
        <title>Transcriptome Analysis of Halomonas alkalicola CICC 11012s to Identify the Genes Involved in Alkaline Tolerances.</title>
        <authorList>
            <person name="Zhai L."/>
        </authorList>
    </citation>
    <scope>NUCLEOTIDE SEQUENCE [LARGE SCALE GENOMIC DNA]</scope>
    <source>
        <strain evidence="5 6">CICC 11012s</strain>
    </source>
</reference>
<dbReference type="EMBL" id="CP131913">
    <property type="protein sequence ID" value="WLI74328.1"/>
    <property type="molecule type" value="Genomic_DNA"/>
</dbReference>
<dbReference type="CDD" id="cd00009">
    <property type="entry name" value="AAA"/>
    <property type="match status" value="1"/>
</dbReference>
<sequence>MMTQPLLDTLRRLKLTGMHDALAHQLTQPDTYDLPFEDRLGMLLDREVLHRDNRRLDRLLKAAKLRVMACVEDIDYRHPRGLERGRMAPLTSGEWIGQSLNLCITGPTGCGKTWLACALGNQACRQGYSVRYLRVPRLFEQLRIAQGDGSYARLMGQLQKTDLLILDDWGMQKMTAPQRQDLMEVIEDRHGRGSTLIASQLPIEHWHDYIGAATVADAILDRLLHSAHRLTLRGESMRKSAAPQAAEVVDPIVTGQLTKPEPAREG</sequence>
<evidence type="ECO:0000256" key="2">
    <source>
        <dbReference type="ARBA" id="ARBA00022741"/>
    </source>
</evidence>